<dbReference type="PIRSF" id="PIRSF033091">
    <property type="entry name" value="Pesterase_YhaO"/>
    <property type="match status" value="1"/>
</dbReference>
<dbReference type="PANTHER" id="PTHR30337:SF7">
    <property type="entry name" value="PHOSPHOESTERASE"/>
    <property type="match status" value="1"/>
</dbReference>
<evidence type="ECO:0000259" key="2">
    <source>
        <dbReference type="Pfam" id="PF00149"/>
    </source>
</evidence>
<dbReference type="PANTHER" id="PTHR30337">
    <property type="entry name" value="COMPONENT OF ATP-DEPENDENT DSDNA EXONUCLEASE"/>
    <property type="match status" value="1"/>
</dbReference>
<organism evidence="3 4">
    <name type="scientific">Staphylococcus canis</name>
    <dbReference type="NCBI Taxonomy" id="2724942"/>
    <lineage>
        <taxon>Bacteria</taxon>
        <taxon>Bacillati</taxon>
        <taxon>Bacillota</taxon>
        <taxon>Bacilli</taxon>
        <taxon>Bacillales</taxon>
        <taxon>Staphylococcaceae</taxon>
        <taxon>Staphylococcus</taxon>
    </lineage>
</organism>
<feature type="domain" description="Calcineurin-like phosphoesterase" evidence="2">
    <location>
        <begin position="3"/>
        <end position="199"/>
    </location>
</feature>
<dbReference type="Proteomes" id="UP000751852">
    <property type="component" value="Unassembled WGS sequence"/>
</dbReference>
<protein>
    <submittedName>
        <fullName evidence="3">DNA repair exonuclease</fullName>
    </submittedName>
</protein>
<dbReference type="InterPro" id="IPR014576">
    <property type="entry name" value="Pesterase_YhaO"/>
</dbReference>
<dbReference type="CDD" id="cd00840">
    <property type="entry name" value="MPP_Mre11_N"/>
    <property type="match status" value="1"/>
</dbReference>
<dbReference type="InterPro" id="IPR050535">
    <property type="entry name" value="DNA_Repair-Maintenance_Comp"/>
</dbReference>
<dbReference type="SUPFAM" id="SSF56300">
    <property type="entry name" value="Metallo-dependent phosphatases"/>
    <property type="match status" value="1"/>
</dbReference>
<dbReference type="Gene3D" id="3.60.21.10">
    <property type="match status" value="1"/>
</dbReference>
<comment type="caution">
    <text evidence="3">The sequence shown here is derived from an EMBL/GenBank/DDBJ whole genome shotgun (WGS) entry which is preliminary data.</text>
</comment>
<sequence>MVKFIHCADLHLDSPFSAKHYSSPVILKDMENSAYESFKNIIDLALRQEVDFLLISGDIFDAHNHTLRAEIFFKAQMERLRSEQIFVYIVFGNHDPLVERITTKLPENVTVFSDQVETYQAITKNGETIHFHGFSYLNRESYENKIDEYPTNEDRNVIHIGLLHGTYHHSHTKNRFTEFRIEDLNSKLYHYWALGHIHERQQLSDLPEIHYPGNIQGRHFNEQGEKGCLLVEGDHVSFQTQFIPTHFVRFDEATIQVDETNMQHLYEEIQAFKKRVRHLGRAIYRLNIEVSGDTRFETEALQQVQAMILDYEENEHHFVVIDEMNIKYLDLETSSISKEFPLSLLEDNVVFDKALDQLYTHPKASKYLDNYGTFNRQVLIERAEAMIKDELKEDHRS</sequence>
<dbReference type="Pfam" id="PF00149">
    <property type="entry name" value="Metallophos"/>
    <property type="match status" value="1"/>
</dbReference>
<keyword evidence="4" id="KW-1185">Reference proteome</keyword>
<dbReference type="InterPro" id="IPR004843">
    <property type="entry name" value="Calcineurin-like_PHP"/>
</dbReference>
<name>A0ABS0TCU0_9STAP</name>
<dbReference type="InterPro" id="IPR029052">
    <property type="entry name" value="Metallo-depent_PP-like"/>
</dbReference>
<keyword evidence="3" id="KW-0269">Exonuclease</keyword>
<dbReference type="GO" id="GO:0004527">
    <property type="term" value="F:exonuclease activity"/>
    <property type="evidence" value="ECO:0007669"/>
    <property type="project" value="UniProtKB-KW"/>
</dbReference>
<dbReference type="RefSeq" id="WP_198618559.1">
    <property type="nucleotide sequence ID" value="NZ_JABANU010000026.1"/>
</dbReference>
<keyword evidence="1" id="KW-0378">Hydrolase</keyword>
<dbReference type="EMBL" id="JABANU010000026">
    <property type="protein sequence ID" value="MBI5975786.1"/>
    <property type="molecule type" value="Genomic_DNA"/>
</dbReference>
<accession>A0ABS0TCU0</accession>
<dbReference type="InterPro" id="IPR041796">
    <property type="entry name" value="Mre11_N"/>
</dbReference>
<evidence type="ECO:0000313" key="3">
    <source>
        <dbReference type="EMBL" id="MBI5975786.1"/>
    </source>
</evidence>
<keyword evidence="3" id="KW-0540">Nuclease</keyword>
<evidence type="ECO:0000313" key="4">
    <source>
        <dbReference type="Proteomes" id="UP000751852"/>
    </source>
</evidence>
<proteinExistence type="predicted"/>
<gene>
    <name evidence="3" type="ORF">HHH54_09260</name>
</gene>
<evidence type="ECO:0000256" key="1">
    <source>
        <dbReference type="ARBA" id="ARBA00022801"/>
    </source>
</evidence>
<reference evidence="3 4" key="1">
    <citation type="submission" date="2020-04" db="EMBL/GenBank/DDBJ databases">
        <title>Staphylococcus species from domestic dog.</title>
        <authorList>
            <person name="Paterson G.K."/>
        </authorList>
    </citation>
    <scope>NUCLEOTIDE SEQUENCE [LARGE SCALE GENOMIC DNA]</scope>
    <source>
        <strain evidence="3 4">H16/1A</strain>
    </source>
</reference>